<feature type="domain" description="Outer membrane protein beta-barrel" evidence="3">
    <location>
        <begin position="47"/>
        <end position="206"/>
    </location>
</feature>
<accession>A0A1T4RF81</accession>
<evidence type="ECO:0000313" key="4">
    <source>
        <dbReference type="EMBL" id="SKA14321.1"/>
    </source>
</evidence>
<dbReference type="STRING" id="1365950.SAMN05428963_106252"/>
<dbReference type="SUPFAM" id="SSF56925">
    <property type="entry name" value="OMPA-like"/>
    <property type="match status" value="1"/>
</dbReference>
<gene>
    <name evidence="4" type="ORF">SAMN05428963_106252</name>
</gene>
<dbReference type="Pfam" id="PF13505">
    <property type="entry name" value="OMP_b-brl"/>
    <property type="match status" value="1"/>
</dbReference>
<sequence>MKALLASLFISAAALSVFPGEGAKAADLMSAPIYETAPEIQPVEVGTGWYLRGDVSYDADISSDRLDLEKNASYDLGFGYRFTDYLRGDVTATYSKTDVRFNDAAIAVDDLETWELMANAYVDLGTFVGFTPYVGGGVGGVNVEYDNGDNYKSDWRLGYALMAGVAYDISRNLKLDVGYRYLDVEKQDKSWDDGFGRHEIKAGLRYSLW</sequence>
<dbReference type="OrthoDB" id="5643626at2"/>
<proteinExistence type="predicted"/>
<dbReference type="Proteomes" id="UP000190135">
    <property type="component" value="Unassembled WGS sequence"/>
</dbReference>
<name>A0A1T4RF81_9HYPH</name>
<protein>
    <submittedName>
        <fullName evidence="4">Opacity protein</fullName>
    </submittedName>
</protein>
<dbReference type="InterPro" id="IPR027385">
    <property type="entry name" value="Beta-barrel_OMP"/>
</dbReference>
<keyword evidence="1 2" id="KW-0732">Signal</keyword>
<keyword evidence="5" id="KW-1185">Reference proteome</keyword>
<dbReference type="EMBL" id="FUXL01000006">
    <property type="protein sequence ID" value="SKA14321.1"/>
    <property type="molecule type" value="Genomic_DNA"/>
</dbReference>
<evidence type="ECO:0000256" key="2">
    <source>
        <dbReference type="SAM" id="SignalP"/>
    </source>
</evidence>
<evidence type="ECO:0000313" key="5">
    <source>
        <dbReference type="Proteomes" id="UP000190135"/>
    </source>
</evidence>
<dbReference type="AlphaFoldDB" id="A0A1T4RF81"/>
<evidence type="ECO:0000259" key="3">
    <source>
        <dbReference type="Pfam" id="PF13505"/>
    </source>
</evidence>
<dbReference type="Gene3D" id="2.40.160.20">
    <property type="match status" value="1"/>
</dbReference>
<evidence type="ECO:0000256" key="1">
    <source>
        <dbReference type="ARBA" id="ARBA00022729"/>
    </source>
</evidence>
<feature type="chain" id="PRO_5012346042" evidence="2">
    <location>
        <begin position="26"/>
        <end position="209"/>
    </location>
</feature>
<reference evidence="4 5" key="1">
    <citation type="submission" date="2017-02" db="EMBL/GenBank/DDBJ databases">
        <authorList>
            <person name="Peterson S.W."/>
        </authorList>
    </citation>
    <scope>NUCLEOTIDE SEQUENCE [LARGE SCALE GENOMIC DNA]</scope>
    <source>
        <strain evidence="4 5">USBA 369</strain>
    </source>
</reference>
<feature type="signal peptide" evidence="2">
    <location>
        <begin position="1"/>
        <end position="25"/>
    </location>
</feature>
<dbReference type="RefSeq" id="WP_078708475.1">
    <property type="nucleotide sequence ID" value="NZ_FUXL01000006.1"/>
</dbReference>
<dbReference type="InterPro" id="IPR011250">
    <property type="entry name" value="OMP/PagP_B-barrel"/>
</dbReference>
<organism evidence="4 5">
    <name type="scientific">Consotaella salsifontis</name>
    <dbReference type="NCBI Taxonomy" id="1365950"/>
    <lineage>
        <taxon>Bacteria</taxon>
        <taxon>Pseudomonadati</taxon>
        <taxon>Pseudomonadota</taxon>
        <taxon>Alphaproteobacteria</taxon>
        <taxon>Hyphomicrobiales</taxon>
        <taxon>Aurantimonadaceae</taxon>
        <taxon>Consotaella</taxon>
    </lineage>
</organism>